<keyword evidence="3" id="KW-0812">Transmembrane</keyword>
<dbReference type="Proteomes" id="UP001172457">
    <property type="component" value="Chromosome 2"/>
</dbReference>
<name>A0AA38TJH3_9ASTR</name>
<sequence>MRQPGQYVDSGGNAYGAAQMQRMSGPRMEHKSNNYQGRADHPSSENEKSYGGVKGEGQWRWERDGSSHMFNEGMNYLYLYFTVTQFCVSLVLYVMGPMFLYIGQGGDASRAYYQSQGQRSDQRLASEKQGNDLRSQSREEDMEIGYEDNVGGQTFEGLEQRFYDDILKLTKEQNDAEDAENARHRERVNAINAQYEEQLAALRVRHTNHRDEFLRRESHARQQQYQQLAMEQQQYANSAMGFNEPHGYNSGTGESQRAYNVDSYRDRPRFSGGNRDSRDPGFEPRGQYPGGRVYGSGSRYY</sequence>
<evidence type="ECO:0000256" key="3">
    <source>
        <dbReference type="SAM" id="Phobius"/>
    </source>
</evidence>
<evidence type="ECO:0000313" key="5">
    <source>
        <dbReference type="Proteomes" id="UP001172457"/>
    </source>
</evidence>
<feature type="region of interest" description="Disordered" evidence="2">
    <location>
        <begin position="263"/>
        <end position="301"/>
    </location>
</feature>
<reference evidence="4" key="1">
    <citation type="submission" date="2023-03" db="EMBL/GenBank/DDBJ databases">
        <title>Chromosome-scale reference genome and RAD-based genetic map of yellow starthistle (Centaurea solstitialis) reveal putative structural variation and QTLs associated with invader traits.</title>
        <authorList>
            <person name="Reatini B."/>
            <person name="Cang F.A."/>
            <person name="Jiang Q."/>
            <person name="Mckibben M.T.W."/>
            <person name="Barker M.S."/>
            <person name="Rieseberg L.H."/>
            <person name="Dlugosch K.M."/>
        </authorList>
    </citation>
    <scope>NUCLEOTIDE SEQUENCE</scope>
    <source>
        <strain evidence="4">CAN-66</strain>
        <tissue evidence="4">Leaf</tissue>
    </source>
</reference>
<dbReference type="PANTHER" id="PTHR34210:SF1">
    <property type="entry name" value="OS03G0274700 PROTEIN"/>
    <property type="match status" value="1"/>
</dbReference>
<gene>
    <name evidence="4" type="ORF">OSB04_007240</name>
</gene>
<keyword evidence="5" id="KW-1185">Reference proteome</keyword>
<feature type="region of interest" description="Disordered" evidence="2">
    <location>
        <begin position="113"/>
        <end position="142"/>
    </location>
</feature>
<feature type="coiled-coil region" evidence="1">
    <location>
        <begin position="167"/>
        <end position="212"/>
    </location>
</feature>
<accession>A0AA38TJH3</accession>
<evidence type="ECO:0000256" key="2">
    <source>
        <dbReference type="SAM" id="MobiDB-lite"/>
    </source>
</evidence>
<organism evidence="4 5">
    <name type="scientific">Centaurea solstitialis</name>
    <name type="common">yellow star-thistle</name>
    <dbReference type="NCBI Taxonomy" id="347529"/>
    <lineage>
        <taxon>Eukaryota</taxon>
        <taxon>Viridiplantae</taxon>
        <taxon>Streptophyta</taxon>
        <taxon>Embryophyta</taxon>
        <taxon>Tracheophyta</taxon>
        <taxon>Spermatophyta</taxon>
        <taxon>Magnoliopsida</taxon>
        <taxon>eudicotyledons</taxon>
        <taxon>Gunneridae</taxon>
        <taxon>Pentapetalae</taxon>
        <taxon>asterids</taxon>
        <taxon>campanulids</taxon>
        <taxon>Asterales</taxon>
        <taxon>Asteraceae</taxon>
        <taxon>Carduoideae</taxon>
        <taxon>Cardueae</taxon>
        <taxon>Centaureinae</taxon>
        <taxon>Centaurea</taxon>
    </lineage>
</organism>
<feature type="compositionally biased region" description="Basic and acidic residues" evidence="2">
    <location>
        <begin position="263"/>
        <end position="282"/>
    </location>
</feature>
<keyword evidence="3" id="KW-0472">Membrane</keyword>
<dbReference type="AlphaFoldDB" id="A0AA38TJH3"/>
<feature type="region of interest" description="Disordered" evidence="2">
    <location>
        <begin position="1"/>
        <end position="57"/>
    </location>
</feature>
<feature type="transmembrane region" description="Helical" evidence="3">
    <location>
        <begin position="77"/>
        <end position="102"/>
    </location>
</feature>
<protein>
    <submittedName>
        <fullName evidence="4">Uncharacterized protein</fullName>
    </submittedName>
</protein>
<comment type="caution">
    <text evidence="4">The sequence shown here is derived from an EMBL/GenBank/DDBJ whole genome shotgun (WGS) entry which is preliminary data.</text>
</comment>
<evidence type="ECO:0000313" key="4">
    <source>
        <dbReference type="EMBL" id="KAJ9562080.1"/>
    </source>
</evidence>
<evidence type="ECO:0000256" key="1">
    <source>
        <dbReference type="SAM" id="Coils"/>
    </source>
</evidence>
<feature type="compositionally biased region" description="Basic and acidic residues" evidence="2">
    <location>
        <begin position="27"/>
        <end position="48"/>
    </location>
</feature>
<keyword evidence="1" id="KW-0175">Coiled coil</keyword>
<dbReference type="PANTHER" id="PTHR34210">
    <property type="entry name" value="OS01G0252900 PROTEIN"/>
    <property type="match status" value="1"/>
</dbReference>
<proteinExistence type="predicted"/>
<feature type="compositionally biased region" description="Basic and acidic residues" evidence="2">
    <location>
        <begin position="120"/>
        <end position="139"/>
    </location>
</feature>
<keyword evidence="3" id="KW-1133">Transmembrane helix</keyword>
<dbReference type="EMBL" id="JARYMX010000002">
    <property type="protein sequence ID" value="KAJ9562080.1"/>
    <property type="molecule type" value="Genomic_DNA"/>
</dbReference>